<comment type="cofactor">
    <cofactor evidence="10">
        <name>Zn(2+)</name>
        <dbReference type="ChEBI" id="CHEBI:29105"/>
    </cofactor>
    <text evidence="10">Binds 1 zinc ion per homodimer.</text>
</comment>
<name>A0A9Q4C2G6_9EURY</name>
<dbReference type="PANTHER" id="PTHR32114">
    <property type="entry name" value="ABC TRANSPORTER ABCH.3"/>
    <property type="match status" value="1"/>
</dbReference>
<evidence type="ECO:0000313" key="15">
    <source>
        <dbReference type="Proteomes" id="UP001149411"/>
    </source>
</evidence>
<feature type="region of interest" description="Disordered" evidence="12">
    <location>
        <begin position="527"/>
        <end position="578"/>
    </location>
</feature>
<reference evidence="14" key="1">
    <citation type="submission" date="2022-09" db="EMBL/GenBank/DDBJ databases">
        <title>Haloadaptaus new haloarchaeum isolated from saline soil.</title>
        <authorList>
            <person name="Duran-Viseras A."/>
            <person name="Sanchez-Porro C."/>
            <person name="Ventosa A."/>
        </authorList>
    </citation>
    <scope>NUCLEOTIDE SEQUENCE</scope>
    <source>
        <strain evidence="14">F3-133</strain>
    </source>
</reference>
<evidence type="ECO:0000256" key="6">
    <source>
        <dbReference type="ARBA" id="ARBA00022840"/>
    </source>
</evidence>
<dbReference type="Proteomes" id="UP001149411">
    <property type="component" value="Unassembled WGS sequence"/>
</dbReference>
<feature type="binding site" evidence="10">
    <location>
        <position position="145"/>
    </location>
    <ligand>
        <name>ATP</name>
        <dbReference type="ChEBI" id="CHEBI:30616"/>
    </ligand>
</feature>
<dbReference type="Gene3D" id="1.10.287.510">
    <property type="entry name" value="Helix hairpin bin"/>
    <property type="match status" value="1"/>
</dbReference>
<dbReference type="Gene3D" id="3.40.50.300">
    <property type="entry name" value="P-loop containing nucleotide triphosphate hydrolases"/>
    <property type="match status" value="2"/>
</dbReference>
<feature type="binding site" evidence="10">
    <location>
        <position position="12"/>
    </location>
    <ligand>
        <name>ATP</name>
        <dbReference type="ChEBI" id="CHEBI:30616"/>
    </ligand>
</feature>
<evidence type="ECO:0000256" key="9">
    <source>
        <dbReference type="ARBA" id="ARBA00049666"/>
    </source>
</evidence>
<evidence type="ECO:0000256" key="12">
    <source>
        <dbReference type="SAM" id="MobiDB-lite"/>
    </source>
</evidence>
<feature type="binding site" evidence="10">
    <location>
        <begin position="32"/>
        <end position="38"/>
    </location>
    <ligand>
        <name>ATP</name>
        <dbReference type="ChEBI" id="CHEBI:30616"/>
    </ligand>
</feature>
<keyword evidence="3 10" id="KW-0227">DNA damage</keyword>
<evidence type="ECO:0000256" key="10">
    <source>
        <dbReference type="HAMAP-Rule" id="MF_00449"/>
    </source>
</evidence>
<dbReference type="SUPFAM" id="SSF75712">
    <property type="entry name" value="Rad50 coiled-coil Zn hook"/>
    <property type="match status" value="1"/>
</dbReference>
<feature type="compositionally biased region" description="Basic and acidic residues" evidence="12">
    <location>
        <begin position="542"/>
        <end position="578"/>
    </location>
</feature>
<dbReference type="AlphaFoldDB" id="A0A9Q4C2G6"/>
<dbReference type="InterPro" id="IPR027417">
    <property type="entry name" value="P-loop_NTPase"/>
</dbReference>
<dbReference type="HAMAP" id="MF_00449">
    <property type="entry name" value="RAD50"/>
    <property type="match status" value="1"/>
</dbReference>
<evidence type="ECO:0000256" key="5">
    <source>
        <dbReference type="ARBA" id="ARBA00022833"/>
    </source>
</evidence>
<keyword evidence="8 10" id="KW-0234">DNA repair</keyword>
<feature type="compositionally biased region" description="Basic and acidic residues" evidence="12">
    <location>
        <begin position="276"/>
        <end position="307"/>
    </location>
</feature>
<dbReference type="SUPFAM" id="SSF52540">
    <property type="entry name" value="P-loop containing nucleoside triphosphate hydrolases"/>
    <property type="match status" value="1"/>
</dbReference>
<dbReference type="InterPro" id="IPR038729">
    <property type="entry name" value="Rad50/SbcC_AAA"/>
</dbReference>
<feature type="compositionally biased region" description="Basic and acidic residues" evidence="12">
    <location>
        <begin position="389"/>
        <end position="402"/>
    </location>
</feature>
<feature type="compositionally biased region" description="Basic and acidic residues" evidence="12">
    <location>
        <begin position="323"/>
        <end position="380"/>
    </location>
</feature>
<proteinExistence type="inferred from homology"/>
<dbReference type="Pfam" id="PF13476">
    <property type="entry name" value="AAA_23"/>
    <property type="match status" value="1"/>
</dbReference>
<organism evidence="14 15">
    <name type="scientific">Halorutilus salinus</name>
    <dbReference type="NCBI Taxonomy" id="2487751"/>
    <lineage>
        <taxon>Archaea</taxon>
        <taxon>Methanobacteriati</taxon>
        <taxon>Methanobacteriota</taxon>
        <taxon>Stenosarchaea group</taxon>
        <taxon>Halobacteria</taxon>
        <taxon>Halorutilales</taxon>
        <taxon>Halorutilaceae</taxon>
        <taxon>Halorutilus</taxon>
    </lineage>
</organism>
<feature type="region of interest" description="Disordered" evidence="12">
    <location>
        <begin position="470"/>
        <end position="493"/>
    </location>
</feature>
<dbReference type="EMBL" id="RKLV01000002">
    <property type="protein sequence ID" value="MCX2818238.1"/>
    <property type="molecule type" value="Genomic_DNA"/>
</dbReference>
<dbReference type="RefSeq" id="WP_266085964.1">
    <property type="nucleotide sequence ID" value="NZ_RKLV01000002.1"/>
</dbReference>
<comment type="caution">
    <text evidence="14">The sequence shown here is derived from an EMBL/GenBank/DDBJ whole genome shotgun (WGS) entry which is preliminary data.</text>
</comment>
<feature type="compositionally biased region" description="Basic and acidic residues" evidence="12">
    <location>
        <begin position="205"/>
        <end position="225"/>
    </location>
</feature>
<evidence type="ECO:0000256" key="1">
    <source>
        <dbReference type="ARBA" id="ARBA00022723"/>
    </source>
</evidence>
<keyword evidence="7" id="KW-0175">Coiled coil</keyword>
<keyword evidence="6 10" id="KW-0067">ATP-binding</keyword>
<comment type="similarity">
    <text evidence="9">Belongs to the Sph1/Sph2 family.</text>
</comment>
<dbReference type="PANTHER" id="PTHR32114:SF2">
    <property type="entry name" value="ABC TRANSPORTER ABCH.3"/>
    <property type="match status" value="1"/>
</dbReference>
<dbReference type="GO" id="GO:0005524">
    <property type="term" value="F:ATP binding"/>
    <property type="evidence" value="ECO:0007669"/>
    <property type="project" value="UniProtKB-UniRule"/>
</dbReference>
<dbReference type="InterPro" id="IPR013134">
    <property type="entry name" value="Zn_hook_RAD50"/>
</dbReference>
<comment type="function">
    <text evidence="10">Part of the Rad50/Mre11 complex, which is involved in the early steps of DNA double-strand break (DSB) repair. Rad50 controls the balance between DNA end bridging and DNA resection via ATP-dependent structural rearrangements of the Rad50/Mre11 complex.</text>
</comment>
<dbReference type="PROSITE" id="PS51131">
    <property type="entry name" value="ZN_HOOK"/>
    <property type="match status" value="1"/>
</dbReference>
<accession>A0A9Q4C2G6</accession>
<evidence type="ECO:0000256" key="2">
    <source>
        <dbReference type="ARBA" id="ARBA00022741"/>
    </source>
</evidence>
<evidence type="ECO:0000256" key="3">
    <source>
        <dbReference type="ARBA" id="ARBA00022763"/>
    </source>
</evidence>
<keyword evidence="2 10" id="KW-0547">Nucleotide-binding</keyword>
<gene>
    <name evidence="10" type="primary">rad50</name>
    <name evidence="14" type="ORF">EGH25_02585</name>
</gene>
<sequence>MRFERLRLTNFRCYESATVEFDEGVTVVQGGNGAGKTSLLKACFVALYGSDALGSNENLADVVTNGTEESHISLGFTHAGDTYTVEQEIAMTGSGDDRRATTRKSVLTRNGEAVGDDGVTSTREEIESLLRMDADAFVNCAYVRQGEVNKLIEASPDERRRVVDELLQLGKLETYRERADEARLGVKRVRQRVEDRLEDRREAVKEIEDTDPHERLSSLRENVTEKEDEIENYERQVEKARDSLRDAEERLESHDETKERLDEVEEQVAQLEGEIDDRTDRLRELRDEADEKRDEAEGTEADLKEARDEEEEAEERVSSLQDTKTRLETRVGSKSEALEDAREAVRKANERAEKARNDAEKARDELAEKRDALEEARAELEDVEAPSKGTDELRGTLADRRDRRASVETRLKTLRDGIEGAEEKLADGVCPTCGQEIHGEPDFLREDREEADELEGELKKLEEKVDEAVEAVEEAERAEELYERTERLEDGVDTAMERVESREEVHEEAMEEVEEAAGRLEELKDELGEAEEEKEAVAEQLEDARERLQEARERREEAERAEELAEEAERLEDRAGSVEEVLEEKRERLREKRELRDELNERIGDVDVEELRDRRDEARDYIESATDRLDSLRDERDEIQNAIGGVENRLERLDGLRDEIGSLEQRLDDVDEMHDDAVALKDTYASLRHELRSQNLRRLDQLLNEVFETIYANASYSRVELDEDYEITVHEKDGTTLDPERLSGGERAVFNLSLRCAVYRLLVEGTGAKAALPPLILDEPTTFLDDKHVSRLIRLVRAMNDEYGVEQVVVVSHDAELLDAADSRIVVEKEPTTNRSRVVEAPLSNR</sequence>
<comment type="similarity">
    <text evidence="10">Belongs to the SMC family. RAD50 subfamily.</text>
</comment>
<comment type="caution">
    <text evidence="10">Lacks conserved residue(s) required for the propagation of feature annotation.</text>
</comment>
<feature type="binding site" evidence="10 11">
    <location>
        <position position="430"/>
    </location>
    <ligand>
        <name>Zn(2+)</name>
        <dbReference type="ChEBI" id="CHEBI:29105"/>
    </ligand>
</feature>
<evidence type="ECO:0000256" key="11">
    <source>
        <dbReference type="PROSITE-ProRule" id="PRU00471"/>
    </source>
</evidence>
<feature type="region of interest" description="Disordered" evidence="12">
    <location>
        <begin position="205"/>
        <end position="402"/>
    </location>
</feature>
<dbReference type="GO" id="GO:0006302">
    <property type="term" value="P:double-strand break repair"/>
    <property type="evidence" value="ECO:0007669"/>
    <property type="project" value="UniProtKB-UniRule"/>
</dbReference>
<keyword evidence="5 10" id="KW-0862">Zinc</keyword>
<evidence type="ECO:0000256" key="4">
    <source>
        <dbReference type="ARBA" id="ARBA00022801"/>
    </source>
</evidence>
<feature type="domain" description="Zinc-hook" evidence="13">
    <location>
        <begin position="383"/>
        <end position="480"/>
    </location>
</feature>
<feature type="compositionally biased region" description="Basic and acidic residues" evidence="12">
    <location>
        <begin position="232"/>
        <end position="261"/>
    </location>
</feature>
<keyword evidence="1 10" id="KW-0479">Metal-binding</keyword>
<evidence type="ECO:0000256" key="8">
    <source>
        <dbReference type="ARBA" id="ARBA00023204"/>
    </source>
</evidence>
<evidence type="ECO:0000259" key="13">
    <source>
        <dbReference type="PROSITE" id="PS51131"/>
    </source>
</evidence>
<comment type="domain">
    <text evidence="10">The two conserved Cys that bind zinc constitute the zinc-hook, which separates the large intramolecular coiled coil regions. The 2 Cys residues coordinate one molecule of zinc with the help of the 2 Cys residues of the zinc-hook of another Rad50 molecule, thereby forming a V-shaped homodimer.</text>
</comment>
<keyword evidence="4 10" id="KW-0378">Hydrolase</keyword>
<keyword evidence="15" id="KW-1185">Reference proteome</keyword>
<dbReference type="GO" id="GO:0008270">
    <property type="term" value="F:zinc ion binding"/>
    <property type="evidence" value="ECO:0007669"/>
    <property type="project" value="UniProtKB-UniRule"/>
</dbReference>
<feature type="binding site" evidence="10 11">
    <location>
        <position position="433"/>
    </location>
    <ligand>
        <name>Zn(2+)</name>
        <dbReference type="ChEBI" id="CHEBI:29105"/>
    </ligand>
</feature>
<protein>
    <recommendedName>
        <fullName evidence="10">DNA double-strand break repair Rad50 ATPase</fullName>
    </recommendedName>
</protein>
<evidence type="ECO:0000313" key="14">
    <source>
        <dbReference type="EMBL" id="MCX2818238.1"/>
    </source>
</evidence>
<dbReference type="InterPro" id="IPR022982">
    <property type="entry name" value="Rad50_ATPase_archaeal"/>
</dbReference>
<dbReference type="GO" id="GO:0016887">
    <property type="term" value="F:ATP hydrolysis activity"/>
    <property type="evidence" value="ECO:0007669"/>
    <property type="project" value="UniProtKB-UniRule"/>
</dbReference>
<feature type="compositionally biased region" description="Basic and acidic residues" evidence="12">
    <location>
        <begin position="474"/>
        <end position="493"/>
    </location>
</feature>
<evidence type="ECO:0000256" key="7">
    <source>
        <dbReference type="ARBA" id="ARBA00023054"/>
    </source>
</evidence>
<comment type="subunit">
    <text evidence="10">Homodimer. Forms a heterotetramer composed of two Mre11 subunits and two Rad50 subunits.</text>
</comment>